<reference evidence="1 2" key="1">
    <citation type="submission" date="2024-09" db="EMBL/GenBank/DDBJ databases">
        <authorList>
            <person name="Sun Q."/>
            <person name="Mori K."/>
        </authorList>
    </citation>
    <scope>NUCLEOTIDE SEQUENCE [LARGE SCALE GENOMIC DNA]</scope>
    <source>
        <strain evidence="1 2">CCM 7792</strain>
    </source>
</reference>
<keyword evidence="2" id="KW-1185">Reference proteome</keyword>
<organism evidence="1 2">
    <name type="scientific">Massilia consociata</name>
    <dbReference type="NCBI Taxonomy" id="760117"/>
    <lineage>
        <taxon>Bacteria</taxon>
        <taxon>Pseudomonadati</taxon>
        <taxon>Pseudomonadota</taxon>
        <taxon>Betaproteobacteria</taxon>
        <taxon>Burkholderiales</taxon>
        <taxon>Oxalobacteraceae</taxon>
        <taxon>Telluria group</taxon>
        <taxon>Massilia</taxon>
    </lineage>
</organism>
<name>A0ABV6FC08_9BURK</name>
<dbReference type="RefSeq" id="WP_379677835.1">
    <property type="nucleotide sequence ID" value="NZ_JBHLWP010000004.1"/>
</dbReference>
<evidence type="ECO:0000313" key="2">
    <source>
        <dbReference type="Proteomes" id="UP001589773"/>
    </source>
</evidence>
<comment type="caution">
    <text evidence="1">The sequence shown here is derived from an EMBL/GenBank/DDBJ whole genome shotgun (WGS) entry which is preliminary data.</text>
</comment>
<dbReference type="EMBL" id="JBHLWP010000004">
    <property type="protein sequence ID" value="MFC0251056.1"/>
    <property type="molecule type" value="Genomic_DNA"/>
</dbReference>
<gene>
    <name evidence="1" type="ORF">ACFFJK_04060</name>
</gene>
<proteinExistence type="predicted"/>
<protein>
    <submittedName>
        <fullName evidence="1">Uncharacterized protein</fullName>
    </submittedName>
</protein>
<sequence>MIYVSLPVHTQPQVVAGQARNFAAFLPEARVVLHVSANARFTLPELDTALRAAGCSNVVLNPVRLATRWGGILHAHLANIGWIRRAGGATRICLHASNDMLVRPGLAEWLGRGGNFLQTRPIHPGSRWRFAAPALADQQLAALCRQLGCASLVGSQAEGSSYEAALLFEVARLLERHLGDAPATAYPREEVWLATVAHALGAPIGGRPYVLSEVHRFDRAFWRVLRYADPLIGRRGDPLHFPRRLIEYLMIRSGFHRIRRRWVDRIAADDVAWLARYEWMSDGNNMWRVFERHGLFGVKRVPRRPDHPLRRHIDALADTRAFRSGIRAEAGTPAPQPPVAP</sequence>
<accession>A0ABV6FC08</accession>
<dbReference type="Proteomes" id="UP001589773">
    <property type="component" value="Unassembled WGS sequence"/>
</dbReference>
<evidence type="ECO:0000313" key="1">
    <source>
        <dbReference type="EMBL" id="MFC0251056.1"/>
    </source>
</evidence>